<organism evidence="3 4">
    <name type="scientific">Bradyrhizobium sacchari</name>
    <dbReference type="NCBI Taxonomy" id="1399419"/>
    <lineage>
        <taxon>Bacteria</taxon>
        <taxon>Pseudomonadati</taxon>
        <taxon>Pseudomonadota</taxon>
        <taxon>Alphaproteobacteria</taxon>
        <taxon>Hyphomicrobiales</taxon>
        <taxon>Nitrobacteraceae</taxon>
        <taxon>Bradyrhizobium</taxon>
    </lineage>
</organism>
<accession>A0A560JZI7</accession>
<keyword evidence="3" id="KW-0378">Hydrolase</keyword>
<dbReference type="EMBL" id="VITW01000004">
    <property type="protein sequence ID" value="TWB76505.1"/>
    <property type="molecule type" value="Genomic_DNA"/>
</dbReference>
<evidence type="ECO:0000256" key="1">
    <source>
        <dbReference type="SAM" id="MobiDB-lite"/>
    </source>
</evidence>
<dbReference type="InterPro" id="IPR047216">
    <property type="entry name" value="Endonuclease_DUF559_bact"/>
</dbReference>
<name>A0A560JZI7_9BRAD</name>
<dbReference type="SUPFAM" id="SSF52980">
    <property type="entry name" value="Restriction endonuclease-like"/>
    <property type="match status" value="1"/>
</dbReference>
<dbReference type="CDD" id="cd01038">
    <property type="entry name" value="Endonuclease_DUF559"/>
    <property type="match status" value="1"/>
</dbReference>
<dbReference type="Gene3D" id="3.40.960.10">
    <property type="entry name" value="VSR Endonuclease"/>
    <property type="match status" value="1"/>
</dbReference>
<dbReference type="GO" id="GO:0004519">
    <property type="term" value="F:endonuclease activity"/>
    <property type="evidence" value="ECO:0007669"/>
    <property type="project" value="UniProtKB-KW"/>
</dbReference>
<protein>
    <submittedName>
        <fullName evidence="3">Very-short-patch-repair endonuclease</fullName>
    </submittedName>
</protein>
<keyword evidence="3" id="KW-0255">Endonuclease</keyword>
<evidence type="ECO:0000313" key="4">
    <source>
        <dbReference type="Proteomes" id="UP000315914"/>
    </source>
</evidence>
<feature type="region of interest" description="Disordered" evidence="1">
    <location>
        <begin position="105"/>
        <end position="131"/>
    </location>
</feature>
<dbReference type="AlphaFoldDB" id="A0A560JZI7"/>
<dbReference type="PANTHER" id="PTHR38590">
    <property type="entry name" value="BLL0828 PROTEIN"/>
    <property type="match status" value="1"/>
</dbReference>
<keyword evidence="3" id="KW-0540">Nuclease</keyword>
<keyword evidence="4" id="KW-1185">Reference proteome</keyword>
<dbReference type="InterPro" id="IPR007569">
    <property type="entry name" value="DUF559"/>
</dbReference>
<gene>
    <name evidence="3" type="ORF">FBZ95_104690</name>
</gene>
<dbReference type="Proteomes" id="UP000315914">
    <property type="component" value="Unassembled WGS sequence"/>
</dbReference>
<sequence>MTRAETLLWRHLKADRLAGLAFRRRTPMGHYIADFVAHSCKLIVELHGESHDFEDRIRRDEQRDQWFASRGYHVLRFTNDDVMKNLEGVVLSILEAAEQAAPLSLTLPRKGGGNPSASASLTSDPDAPERP</sequence>
<proteinExistence type="predicted"/>
<comment type="caution">
    <text evidence="3">The sequence shown here is derived from an EMBL/GenBank/DDBJ whole genome shotgun (WGS) entry which is preliminary data.</text>
</comment>
<reference evidence="3 4" key="1">
    <citation type="submission" date="2019-06" db="EMBL/GenBank/DDBJ databases">
        <title>Genomic Encyclopedia of Type Strains, Phase IV (KMG-V): Genome sequencing to study the core and pangenomes of soil and plant-associated prokaryotes.</title>
        <authorList>
            <person name="Whitman W."/>
        </authorList>
    </citation>
    <scope>NUCLEOTIDE SEQUENCE [LARGE SCALE GENOMIC DNA]</scope>
    <source>
        <strain evidence="3 4">BR 10556</strain>
    </source>
</reference>
<dbReference type="InterPro" id="IPR011335">
    <property type="entry name" value="Restrct_endonuc-II-like"/>
</dbReference>
<evidence type="ECO:0000313" key="3">
    <source>
        <dbReference type="EMBL" id="TWB76505.1"/>
    </source>
</evidence>
<dbReference type="STRING" id="1399419.A5906_28190"/>
<dbReference type="PANTHER" id="PTHR38590:SF1">
    <property type="entry name" value="BLL0828 PROTEIN"/>
    <property type="match status" value="1"/>
</dbReference>
<feature type="domain" description="DUF559" evidence="2">
    <location>
        <begin position="1"/>
        <end position="96"/>
    </location>
</feature>
<evidence type="ECO:0000259" key="2">
    <source>
        <dbReference type="Pfam" id="PF04480"/>
    </source>
</evidence>
<dbReference type="Pfam" id="PF04480">
    <property type="entry name" value="DUF559"/>
    <property type="match status" value="1"/>
</dbReference>